<dbReference type="Gene3D" id="3.30.710.10">
    <property type="entry name" value="Potassium Channel Kv1.1, Chain A"/>
    <property type="match status" value="1"/>
</dbReference>
<evidence type="ECO:0000313" key="4">
    <source>
        <dbReference type="WBParaSite" id="Pan_g1098.t1"/>
    </source>
</evidence>
<feature type="domain" description="BTB" evidence="2">
    <location>
        <begin position="34"/>
        <end position="90"/>
    </location>
</feature>
<dbReference type="PROSITE" id="PS50097">
    <property type="entry name" value="BTB"/>
    <property type="match status" value="1"/>
</dbReference>
<feature type="transmembrane region" description="Helical" evidence="1">
    <location>
        <begin position="208"/>
        <end position="229"/>
    </location>
</feature>
<keyword evidence="1" id="KW-0812">Transmembrane</keyword>
<reference evidence="4" key="2">
    <citation type="submission" date="2020-10" db="UniProtKB">
        <authorList>
            <consortium name="WormBaseParasite"/>
        </authorList>
    </citation>
    <scope>IDENTIFICATION</scope>
</reference>
<dbReference type="SUPFAM" id="SSF54695">
    <property type="entry name" value="POZ domain"/>
    <property type="match status" value="1"/>
</dbReference>
<organism evidence="3 4">
    <name type="scientific">Panagrellus redivivus</name>
    <name type="common">Microworm</name>
    <dbReference type="NCBI Taxonomy" id="6233"/>
    <lineage>
        <taxon>Eukaryota</taxon>
        <taxon>Metazoa</taxon>
        <taxon>Ecdysozoa</taxon>
        <taxon>Nematoda</taxon>
        <taxon>Chromadorea</taxon>
        <taxon>Rhabditida</taxon>
        <taxon>Tylenchina</taxon>
        <taxon>Panagrolaimomorpha</taxon>
        <taxon>Panagrolaimoidea</taxon>
        <taxon>Panagrolaimidae</taxon>
        <taxon>Panagrellus</taxon>
    </lineage>
</organism>
<evidence type="ECO:0000256" key="1">
    <source>
        <dbReference type="SAM" id="Phobius"/>
    </source>
</evidence>
<evidence type="ECO:0000313" key="3">
    <source>
        <dbReference type="Proteomes" id="UP000492821"/>
    </source>
</evidence>
<proteinExistence type="predicted"/>
<dbReference type="WBParaSite" id="Pan_g1098.t1">
    <property type="protein sequence ID" value="Pan_g1098.t1"/>
    <property type="gene ID" value="Pan_g1098"/>
</dbReference>
<keyword evidence="3" id="KW-1185">Reference proteome</keyword>
<sequence length="237" mass="27638">MIRPRSKTTKSAPRRRLPPVQTYEVLKRCKHHPADAVLLIEKKKLWIHKSILVILSPIFQVIISKIEEKKLPALISVDFSYKTVKNVIDYCLGHDLGEKKPAEIVAMLHFAATYNFQIGIDKLEQALKSSMSPAIIPRVAEYAWTHNRDEFKYECGKIFFDHRNEISDDPQFTNLDPVIALGIIKMAQIYGQTKKQWLEEANKTNNDWFFAIFKVVLLLSFVCLTVYVYEVCREWFY</sequence>
<dbReference type="InterPro" id="IPR000210">
    <property type="entry name" value="BTB/POZ_dom"/>
</dbReference>
<name>A0A7E4UPQ8_PANRE</name>
<keyword evidence="1" id="KW-0472">Membrane</keyword>
<accession>A0A7E4UPQ8</accession>
<reference evidence="3" key="1">
    <citation type="journal article" date="2013" name="Genetics">
        <title>The draft genome and transcriptome of Panagrellus redivivus are shaped by the harsh demands of a free-living lifestyle.</title>
        <authorList>
            <person name="Srinivasan J."/>
            <person name="Dillman A.R."/>
            <person name="Macchietto M.G."/>
            <person name="Heikkinen L."/>
            <person name="Lakso M."/>
            <person name="Fracchia K.M."/>
            <person name="Antoshechkin I."/>
            <person name="Mortazavi A."/>
            <person name="Wong G."/>
            <person name="Sternberg P.W."/>
        </authorList>
    </citation>
    <scope>NUCLEOTIDE SEQUENCE [LARGE SCALE GENOMIC DNA]</scope>
    <source>
        <strain evidence="3">MT8872</strain>
    </source>
</reference>
<dbReference type="Proteomes" id="UP000492821">
    <property type="component" value="Unassembled WGS sequence"/>
</dbReference>
<dbReference type="InterPro" id="IPR011333">
    <property type="entry name" value="SKP1/BTB/POZ_sf"/>
</dbReference>
<evidence type="ECO:0000259" key="2">
    <source>
        <dbReference type="PROSITE" id="PS50097"/>
    </source>
</evidence>
<keyword evidence="1" id="KW-1133">Transmembrane helix</keyword>
<dbReference type="AlphaFoldDB" id="A0A7E4UPQ8"/>
<dbReference type="Pfam" id="PF00651">
    <property type="entry name" value="BTB"/>
    <property type="match status" value="1"/>
</dbReference>
<protein>
    <submittedName>
        <fullName evidence="4">BTB domain-containing protein</fullName>
    </submittedName>
</protein>